<dbReference type="Proteomes" id="UP001234495">
    <property type="component" value="Unassembled WGS sequence"/>
</dbReference>
<dbReference type="InterPro" id="IPR029068">
    <property type="entry name" value="Glyas_Bleomycin-R_OHBP_Dase"/>
</dbReference>
<dbReference type="InterPro" id="IPR028973">
    <property type="entry name" value="PhnB-like"/>
</dbReference>
<dbReference type="Gene3D" id="3.10.180.10">
    <property type="entry name" value="2,3-Dihydroxybiphenyl 1,2-Dioxygenase, domain 1"/>
    <property type="match status" value="1"/>
</dbReference>
<dbReference type="CDD" id="cd06588">
    <property type="entry name" value="PhnB_like"/>
    <property type="match status" value="1"/>
</dbReference>
<dbReference type="PANTHER" id="PTHR33990">
    <property type="entry name" value="PROTEIN YJDN-RELATED"/>
    <property type="match status" value="1"/>
</dbReference>
<protein>
    <submittedName>
        <fullName evidence="2">PhnB protein</fullName>
    </submittedName>
</protein>
<feature type="domain" description="PhnB-like" evidence="1">
    <location>
        <begin position="3"/>
        <end position="133"/>
    </location>
</feature>
<accession>A0ABT9ZFJ8</accession>
<evidence type="ECO:0000313" key="2">
    <source>
        <dbReference type="EMBL" id="MDQ0230343.1"/>
    </source>
</evidence>
<organism evidence="2 3">
    <name type="scientific">Metabacillus malikii</name>
    <dbReference type="NCBI Taxonomy" id="1504265"/>
    <lineage>
        <taxon>Bacteria</taxon>
        <taxon>Bacillati</taxon>
        <taxon>Bacillota</taxon>
        <taxon>Bacilli</taxon>
        <taxon>Bacillales</taxon>
        <taxon>Bacillaceae</taxon>
        <taxon>Metabacillus</taxon>
    </lineage>
</organism>
<dbReference type="EMBL" id="JAUSUD010000005">
    <property type="protein sequence ID" value="MDQ0230343.1"/>
    <property type="molecule type" value="Genomic_DNA"/>
</dbReference>
<comment type="caution">
    <text evidence="2">The sequence shown here is derived from an EMBL/GenBank/DDBJ whole genome shotgun (WGS) entry which is preliminary data.</text>
</comment>
<dbReference type="Pfam" id="PF06983">
    <property type="entry name" value="3-dmu-9_3-mt"/>
    <property type="match status" value="1"/>
</dbReference>
<dbReference type="RefSeq" id="WP_307339472.1">
    <property type="nucleotide sequence ID" value="NZ_JAUSUD010000005.1"/>
</dbReference>
<name>A0ABT9ZFJ8_9BACI</name>
<gene>
    <name evidence="2" type="ORF">J2S19_001597</name>
</gene>
<evidence type="ECO:0000313" key="3">
    <source>
        <dbReference type="Proteomes" id="UP001234495"/>
    </source>
</evidence>
<reference evidence="2 3" key="1">
    <citation type="submission" date="2023-07" db="EMBL/GenBank/DDBJ databases">
        <title>Genomic Encyclopedia of Type Strains, Phase IV (KMG-IV): sequencing the most valuable type-strain genomes for metagenomic binning, comparative biology and taxonomic classification.</title>
        <authorList>
            <person name="Goeker M."/>
        </authorList>
    </citation>
    <scope>NUCLEOTIDE SEQUENCE [LARGE SCALE GENOMIC DNA]</scope>
    <source>
        <strain evidence="2 3">DSM 29005</strain>
    </source>
</reference>
<sequence>MAIEVYLIFNGNCREAIEFYKEAFNTEPPQIMTFGESPQNPDYPLPDEAKDLIMHAKLTISGNTVMFSDTFPNSTVEVGSNISLALVSKDIHEIKTAYEKLKEDGKIGMELQETFWSKCYGQVTDKFGVTWQLSYEEGKKI</sequence>
<keyword evidence="3" id="KW-1185">Reference proteome</keyword>
<proteinExistence type="predicted"/>
<dbReference type="SUPFAM" id="SSF54593">
    <property type="entry name" value="Glyoxalase/Bleomycin resistance protein/Dihydroxybiphenyl dioxygenase"/>
    <property type="match status" value="1"/>
</dbReference>
<evidence type="ECO:0000259" key="1">
    <source>
        <dbReference type="Pfam" id="PF06983"/>
    </source>
</evidence>
<dbReference type="PANTHER" id="PTHR33990:SF1">
    <property type="entry name" value="PROTEIN YJDN"/>
    <property type="match status" value="1"/>
</dbReference>